<dbReference type="PANTHER" id="PTHR47618">
    <property type="entry name" value="BIFUNCTIONAL OLIGORIBONUCLEASE AND PAP PHOSPHATASE NRNA"/>
    <property type="match status" value="1"/>
</dbReference>
<evidence type="ECO:0000313" key="4">
    <source>
        <dbReference type="Proteomes" id="UP000191663"/>
    </source>
</evidence>
<dbReference type="EMBL" id="MUKB01000003">
    <property type="protein sequence ID" value="OPX18625.1"/>
    <property type="molecule type" value="Genomic_DNA"/>
</dbReference>
<evidence type="ECO:0000259" key="2">
    <source>
        <dbReference type="Pfam" id="PF02272"/>
    </source>
</evidence>
<reference evidence="4" key="1">
    <citation type="submission" date="2017-01" db="EMBL/GenBank/DDBJ databases">
        <title>Novel pathways for hydrocarbon cycling and metabolic interdependencies in hydrothermal sediment communities.</title>
        <authorList>
            <person name="Dombrowski N."/>
            <person name="Seitz K."/>
            <person name="Teske A."/>
            <person name="Baker B."/>
        </authorList>
    </citation>
    <scope>NUCLEOTIDE SEQUENCE [LARGE SCALE GENOMIC DNA]</scope>
</reference>
<protein>
    <recommendedName>
        <fullName evidence="5">DDH domain-containing protein</fullName>
    </recommendedName>
</protein>
<dbReference type="Pfam" id="PF01368">
    <property type="entry name" value="DHH"/>
    <property type="match status" value="1"/>
</dbReference>
<dbReference type="Gene3D" id="3.90.1640.10">
    <property type="entry name" value="inorganic pyrophosphatase (n-terminal core)"/>
    <property type="match status" value="1"/>
</dbReference>
<dbReference type="GO" id="GO:0003676">
    <property type="term" value="F:nucleic acid binding"/>
    <property type="evidence" value="ECO:0007669"/>
    <property type="project" value="InterPro"/>
</dbReference>
<accession>A0A1V4QIE4</accession>
<sequence>MRSLKKFTGIIKKSSKILIATHRDPDTDGIAAALACVYLVKHFKKRNIKIYCNSTIPARYKFLLRKFQFTKKIPEFDLLIAVDSAGLNRIFPKANIEEIKKNTIINIDHHRSNDAFGQLQIIDERASSACEIIYRIFKSLKIKINHHLAEIFYCGLYNETGGFTYPNTTSESLKIAAEMISLGIKPAPLIKLLNAKTLAGTKLLSDVLSTIEIKDGVGIMILLQKMLKKNRAKISDTENFISFLQAINGVRVSLFLREEKNQTRVSLRSDGIIDVNRLAQKYGGGGHRLAAGIRMKMGIVQTKQEILRAIRNEMRRTKG</sequence>
<feature type="domain" description="DDH" evidence="1">
    <location>
        <begin position="16"/>
        <end position="155"/>
    </location>
</feature>
<dbReference type="SUPFAM" id="SSF64182">
    <property type="entry name" value="DHH phosphoesterases"/>
    <property type="match status" value="1"/>
</dbReference>
<dbReference type="Proteomes" id="UP000191663">
    <property type="component" value="Unassembled WGS sequence"/>
</dbReference>
<feature type="domain" description="DHHA1" evidence="2">
    <location>
        <begin position="236"/>
        <end position="314"/>
    </location>
</feature>
<evidence type="ECO:0000259" key="1">
    <source>
        <dbReference type="Pfam" id="PF01368"/>
    </source>
</evidence>
<dbReference type="PANTHER" id="PTHR47618:SF1">
    <property type="entry name" value="BIFUNCTIONAL OLIGORIBONUCLEASE AND PAP PHOSPHATASE NRNA"/>
    <property type="match status" value="1"/>
</dbReference>
<proteinExistence type="predicted"/>
<dbReference type="InterPro" id="IPR003156">
    <property type="entry name" value="DHHA1_dom"/>
</dbReference>
<gene>
    <name evidence="3" type="ORF">BXT86_00235</name>
</gene>
<dbReference type="InterPro" id="IPR001667">
    <property type="entry name" value="DDH_dom"/>
</dbReference>
<organism evidence="3 4">
    <name type="scientific">candidate division WOR-3 bacterium 4484_100</name>
    <dbReference type="NCBI Taxonomy" id="1936077"/>
    <lineage>
        <taxon>Bacteria</taxon>
        <taxon>Bacteria division WOR-3</taxon>
    </lineage>
</organism>
<name>A0A1V4QIE4_UNCW3</name>
<dbReference type="InterPro" id="IPR038763">
    <property type="entry name" value="DHH_sf"/>
</dbReference>
<dbReference type="Gene3D" id="3.10.310.30">
    <property type="match status" value="1"/>
</dbReference>
<evidence type="ECO:0008006" key="5">
    <source>
        <dbReference type="Google" id="ProtNLM"/>
    </source>
</evidence>
<dbReference type="AlphaFoldDB" id="A0A1V4QIE4"/>
<evidence type="ECO:0000313" key="3">
    <source>
        <dbReference type="EMBL" id="OPX18625.1"/>
    </source>
</evidence>
<comment type="caution">
    <text evidence="3">The sequence shown here is derived from an EMBL/GenBank/DDBJ whole genome shotgun (WGS) entry which is preliminary data.</text>
</comment>
<dbReference type="InterPro" id="IPR051319">
    <property type="entry name" value="Oligoribo/pAp-PDE_c-di-AMP_PDE"/>
</dbReference>
<dbReference type="Pfam" id="PF02272">
    <property type="entry name" value="DHHA1"/>
    <property type="match status" value="1"/>
</dbReference>